<name>A0A811QHW0_9POAL</name>
<accession>A0A811QHW0</accession>
<evidence type="ECO:0000256" key="1">
    <source>
        <dbReference type="SAM" id="MobiDB-lite"/>
    </source>
</evidence>
<dbReference type="PANTHER" id="PTHR33157">
    <property type="entry name" value="AUTONOMOUS TRANSPOSABLE ELEMENT EN-1 MOSAIC PROTEIN-RELATED"/>
    <property type="match status" value="1"/>
</dbReference>
<sequence length="168" mass="19653">MKKGPILGVILKKEYPQSSKGLLEMVSIYSVPEELEDEADRVFEKYAHNQCKNMMYQARPDAVKYYYREIIKSPKTDAFASSKLLTFEEYMQCKPDWFTDECWESLCKYWCSAEYLKKRKLGQDSRKKNPDGAQNRGGSRPLVETQQFLDAYNEALQEKYPDNARATL</sequence>
<dbReference type="PANTHER" id="PTHR33157:SF14">
    <property type="entry name" value="AUTONOMOUS TRANSPOSABLE ELEMENT EN-1 MOSAIC PROTEIN"/>
    <property type="match status" value="1"/>
</dbReference>
<evidence type="ECO:0000313" key="3">
    <source>
        <dbReference type="Proteomes" id="UP000604825"/>
    </source>
</evidence>
<organism evidence="2 3">
    <name type="scientific">Miscanthus lutarioriparius</name>
    <dbReference type="NCBI Taxonomy" id="422564"/>
    <lineage>
        <taxon>Eukaryota</taxon>
        <taxon>Viridiplantae</taxon>
        <taxon>Streptophyta</taxon>
        <taxon>Embryophyta</taxon>
        <taxon>Tracheophyta</taxon>
        <taxon>Spermatophyta</taxon>
        <taxon>Magnoliopsida</taxon>
        <taxon>Liliopsida</taxon>
        <taxon>Poales</taxon>
        <taxon>Poaceae</taxon>
        <taxon>PACMAD clade</taxon>
        <taxon>Panicoideae</taxon>
        <taxon>Andropogonodae</taxon>
        <taxon>Andropogoneae</taxon>
        <taxon>Saccharinae</taxon>
        <taxon>Miscanthus</taxon>
    </lineage>
</organism>
<dbReference type="InterPro" id="IPR039266">
    <property type="entry name" value="EN-1/SPM"/>
</dbReference>
<dbReference type="OrthoDB" id="696437at2759"/>
<dbReference type="GO" id="GO:0032196">
    <property type="term" value="P:transposition"/>
    <property type="evidence" value="ECO:0007669"/>
    <property type="project" value="InterPro"/>
</dbReference>
<reference evidence="2" key="1">
    <citation type="submission" date="2020-10" db="EMBL/GenBank/DDBJ databases">
        <authorList>
            <person name="Han B."/>
            <person name="Lu T."/>
            <person name="Zhao Q."/>
            <person name="Huang X."/>
            <person name="Zhao Y."/>
        </authorList>
    </citation>
    <scope>NUCLEOTIDE SEQUENCE</scope>
</reference>
<feature type="region of interest" description="Disordered" evidence="1">
    <location>
        <begin position="122"/>
        <end position="142"/>
    </location>
</feature>
<proteinExistence type="predicted"/>
<gene>
    <name evidence="2" type="ORF">NCGR_LOCUS42056</name>
</gene>
<dbReference type="Proteomes" id="UP000604825">
    <property type="component" value="Unassembled WGS sequence"/>
</dbReference>
<protein>
    <submittedName>
        <fullName evidence="2">Uncharacterized protein</fullName>
    </submittedName>
</protein>
<dbReference type="EMBL" id="CAJGYO010000010">
    <property type="protein sequence ID" value="CAD6258586.1"/>
    <property type="molecule type" value="Genomic_DNA"/>
</dbReference>
<comment type="caution">
    <text evidence="2">The sequence shown here is derived from an EMBL/GenBank/DDBJ whole genome shotgun (WGS) entry which is preliminary data.</text>
</comment>
<evidence type="ECO:0000313" key="2">
    <source>
        <dbReference type="EMBL" id="CAD6258586.1"/>
    </source>
</evidence>
<keyword evidence="3" id="KW-1185">Reference proteome</keyword>
<dbReference type="AlphaFoldDB" id="A0A811QHW0"/>